<keyword evidence="5 10" id="KW-0346">Stress response</keyword>
<evidence type="ECO:0000256" key="7">
    <source>
        <dbReference type="ARBA" id="ARBA00053401"/>
    </source>
</evidence>
<evidence type="ECO:0000256" key="13">
    <source>
        <dbReference type="SAM" id="MobiDB-lite"/>
    </source>
</evidence>
<feature type="region of interest" description="Disordered" evidence="13">
    <location>
        <begin position="1"/>
        <end position="64"/>
    </location>
</feature>
<dbReference type="InterPro" id="IPR009012">
    <property type="entry name" value="GrpE_head"/>
</dbReference>
<dbReference type="FunFam" id="2.30.22.10:FF:000001">
    <property type="entry name" value="Protein GrpE"/>
    <property type="match status" value="1"/>
</dbReference>
<dbReference type="Gene3D" id="3.90.20.20">
    <property type="match status" value="1"/>
</dbReference>
<dbReference type="PROSITE" id="PS01071">
    <property type="entry name" value="GRPE"/>
    <property type="match status" value="1"/>
</dbReference>
<dbReference type="GO" id="GO:0006457">
    <property type="term" value="P:protein folding"/>
    <property type="evidence" value="ECO:0007669"/>
    <property type="project" value="InterPro"/>
</dbReference>
<evidence type="ECO:0000256" key="1">
    <source>
        <dbReference type="ARBA" id="ARBA00004496"/>
    </source>
</evidence>
<comment type="subcellular location">
    <subcellularLocation>
        <location evidence="1 10">Cytoplasm</location>
    </subcellularLocation>
</comment>
<evidence type="ECO:0000256" key="3">
    <source>
        <dbReference type="ARBA" id="ARBA00011738"/>
    </source>
</evidence>
<dbReference type="Proteomes" id="UP000677918">
    <property type="component" value="Unassembled WGS sequence"/>
</dbReference>
<comment type="subunit">
    <text evidence="3 10">Homodimer.</text>
</comment>
<evidence type="ECO:0000256" key="6">
    <source>
        <dbReference type="ARBA" id="ARBA00023186"/>
    </source>
</evidence>
<organism evidence="14 15">
    <name type="scientific">Xylanibacillus composti</name>
    <dbReference type="NCBI Taxonomy" id="1572762"/>
    <lineage>
        <taxon>Bacteria</taxon>
        <taxon>Bacillati</taxon>
        <taxon>Bacillota</taxon>
        <taxon>Bacilli</taxon>
        <taxon>Bacillales</taxon>
        <taxon>Paenibacillaceae</taxon>
        <taxon>Xylanibacillus</taxon>
    </lineage>
</organism>
<dbReference type="GO" id="GO:0051082">
    <property type="term" value="F:unfolded protein binding"/>
    <property type="evidence" value="ECO:0007669"/>
    <property type="project" value="TreeGrafter"/>
</dbReference>
<keyword evidence="4 10" id="KW-0963">Cytoplasm</keyword>
<proteinExistence type="inferred from homology"/>
<sequence length="202" mass="23496">MKQQEDQVREEEIREEAVQQEHVEQADKGKQNADEAAPEATYSEQPEPENKEEQEEAAKLRAENEELSQRLLRLQADYDNFRRRTRQEKEEFAKYASSRLLEELLPVVDNFQRALTASSENSDYEALSKGVDMIYRQFEQILEQEGLQPIEAVGQPFNPELHQAIMQVESDEHDEGIVVEEVQKGYKLKDKVLRPSMVKVSM</sequence>
<dbReference type="SUPFAM" id="SSF58014">
    <property type="entry name" value="Coiled-coil domain of nucleotide exchange factor GrpE"/>
    <property type="match status" value="1"/>
</dbReference>
<name>A0A8J4M378_9BACL</name>
<dbReference type="CDD" id="cd00446">
    <property type="entry name" value="GrpE"/>
    <property type="match status" value="1"/>
</dbReference>
<dbReference type="RefSeq" id="WP_244865134.1">
    <property type="nucleotide sequence ID" value="NZ_BOVK01000032.1"/>
</dbReference>
<dbReference type="Gene3D" id="2.30.22.10">
    <property type="entry name" value="Head domain of nucleotide exchange factor GrpE"/>
    <property type="match status" value="1"/>
</dbReference>
<evidence type="ECO:0000313" key="14">
    <source>
        <dbReference type="EMBL" id="GIQ69712.1"/>
    </source>
</evidence>
<evidence type="ECO:0000256" key="9">
    <source>
        <dbReference type="ARBA" id="ARBA00076414"/>
    </source>
</evidence>
<comment type="similarity">
    <text evidence="2 10 12">Belongs to the GrpE family.</text>
</comment>
<dbReference type="HAMAP" id="MF_01151">
    <property type="entry name" value="GrpE"/>
    <property type="match status" value="1"/>
</dbReference>
<evidence type="ECO:0000256" key="8">
    <source>
        <dbReference type="ARBA" id="ARBA00072274"/>
    </source>
</evidence>
<dbReference type="InterPro" id="IPR013805">
    <property type="entry name" value="GrpE_CC"/>
</dbReference>
<dbReference type="GO" id="GO:0005737">
    <property type="term" value="C:cytoplasm"/>
    <property type="evidence" value="ECO:0007669"/>
    <property type="project" value="UniProtKB-SubCell"/>
</dbReference>
<accession>A0A8J4M378</accession>
<feature type="compositionally biased region" description="Basic and acidic residues" evidence="13">
    <location>
        <begin position="1"/>
        <end position="33"/>
    </location>
</feature>
<feature type="compositionally biased region" description="Basic and acidic residues" evidence="13">
    <location>
        <begin position="48"/>
        <end position="64"/>
    </location>
</feature>
<evidence type="ECO:0000256" key="4">
    <source>
        <dbReference type="ARBA" id="ARBA00022490"/>
    </source>
</evidence>
<evidence type="ECO:0000313" key="15">
    <source>
        <dbReference type="Proteomes" id="UP000677918"/>
    </source>
</evidence>
<dbReference type="InterPro" id="IPR000740">
    <property type="entry name" value="GrpE"/>
</dbReference>
<keyword evidence="15" id="KW-1185">Reference proteome</keyword>
<evidence type="ECO:0000256" key="11">
    <source>
        <dbReference type="RuleBase" id="RU000639"/>
    </source>
</evidence>
<dbReference type="SUPFAM" id="SSF51064">
    <property type="entry name" value="Head domain of nucleotide exchange factor GrpE"/>
    <property type="match status" value="1"/>
</dbReference>
<reference evidence="14" key="1">
    <citation type="submission" date="2021-04" db="EMBL/GenBank/DDBJ databases">
        <title>Draft genome sequence of Xylanibacillus composti strain K13.</title>
        <authorList>
            <person name="Uke A."/>
            <person name="Chhe C."/>
            <person name="Baramee S."/>
            <person name="Kosugi A."/>
        </authorList>
    </citation>
    <scope>NUCLEOTIDE SEQUENCE</scope>
    <source>
        <strain evidence="14">K13</strain>
    </source>
</reference>
<dbReference type="Pfam" id="PF01025">
    <property type="entry name" value="GrpE"/>
    <property type="match status" value="1"/>
</dbReference>
<dbReference type="GO" id="GO:0051087">
    <property type="term" value="F:protein-folding chaperone binding"/>
    <property type="evidence" value="ECO:0007669"/>
    <property type="project" value="InterPro"/>
</dbReference>
<evidence type="ECO:0000256" key="12">
    <source>
        <dbReference type="RuleBase" id="RU004478"/>
    </source>
</evidence>
<evidence type="ECO:0000256" key="2">
    <source>
        <dbReference type="ARBA" id="ARBA00009054"/>
    </source>
</evidence>
<dbReference type="GO" id="GO:0042803">
    <property type="term" value="F:protein homodimerization activity"/>
    <property type="evidence" value="ECO:0007669"/>
    <property type="project" value="InterPro"/>
</dbReference>
<dbReference type="NCBIfam" id="NF010738">
    <property type="entry name" value="PRK14140.1"/>
    <property type="match status" value="1"/>
</dbReference>
<dbReference type="PANTHER" id="PTHR21237:SF23">
    <property type="entry name" value="GRPE PROTEIN HOMOLOG, MITOCHONDRIAL"/>
    <property type="match status" value="1"/>
</dbReference>
<dbReference type="AlphaFoldDB" id="A0A8J4M378"/>
<keyword evidence="6 10" id="KW-0143">Chaperone</keyword>
<evidence type="ECO:0000256" key="10">
    <source>
        <dbReference type="HAMAP-Rule" id="MF_01151"/>
    </source>
</evidence>
<comment type="function">
    <text evidence="7 10 11">Participates actively in the response to hyperosmotic and heat shock by preventing the aggregation of stress-denatured proteins, in association with DnaK and GrpE. It is the nucleotide exchange factor for DnaK and may function as a thermosensor. Unfolded proteins bind initially to DnaJ; upon interaction with the DnaJ-bound protein, DnaK hydrolyzes its bound ATP, resulting in the formation of a stable complex. GrpE releases ADP from DnaK; ATP binding to DnaK triggers the release of the substrate protein, thus completing the reaction cycle. Several rounds of ATP-dependent interactions between DnaJ, DnaK and GrpE are required for fully efficient folding.</text>
</comment>
<dbReference type="GO" id="GO:0000774">
    <property type="term" value="F:adenyl-nucleotide exchange factor activity"/>
    <property type="evidence" value="ECO:0007669"/>
    <property type="project" value="InterPro"/>
</dbReference>
<dbReference type="PRINTS" id="PR00773">
    <property type="entry name" value="GRPEPROTEIN"/>
</dbReference>
<dbReference type="PANTHER" id="PTHR21237">
    <property type="entry name" value="GRPE PROTEIN"/>
    <property type="match status" value="1"/>
</dbReference>
<evidence type="ECO:0000256" key="5">
    <source>
        <dbReference type="ARBA" id="ARBA00023016"/>
    </source>
</evidence>
<gene>
    <name evidence="10" type="primary">grpE</name>
    <name evidence="14" type="ORF">XYCOK13_25360</name>
</gene>
<protein>
    <recommendedName>
        <fullName evidence="8 10">Protein GrpE</fullName>
    </recommendedName>
    <alternativeName>
        <fullName evidence="9 10">HSP-70 cofactor</fullName>
    </alternativeName>
</protein>
<comment type="caution">
    <text evidence="14">The sequence shown here is derived from an EMBL/GenBank/DDBJ whole genome shotgun (WGS) entry which is preliminary data.</text>
</comment>
<dbReference type="EMBL" id="BOVK01000032">
    <property type="protein sequence ID" value="GIQ69712.1"/>
    <property type="molecule type" value="Genomic_DNA"/>
</dbReference>